<protein>
    <submittedName>
        <fullName evidence="2">Prepilin-type N-terminal cleavage/methylation domain-containing protein</fullName>
    </submittedName>
</protein>
<gene>
    <name evidence="2" type="ORF">KDM90_12630</name>
</gene>
<dbReference type="Pfam" id="PF07963">
    <property type="entry name" value="N_methyl"/>
    <property type="match status" value="1"/>
</dbReference>
<dbReference type="NCBIfam" id="TIGR02532">
    <property type="entry name" value="IV_pilin_GFxxxE"/>
    <property type="match status" value="1"/>
</dbReference>
<feature type="transmembrane region" description="Helical" evidence="1">
    <location>
        <begin position="12"/>
        <end position="31"/>
    </location>
</feature>
<dbReference type="SUPFAM" id="SSF54523">
    <property type="entry name" value="Pili subunits"/>
    <property type="match status" value="1"/>
</dbReference>
<evidence type="ECO:0000256" key="1">
    <source>
        <dbReference type="SAM" id="Phobius"/>
    </source>
</evidence>
<dbReference type="InterPro" id="IPR012902">
    <property type="entry name" value="N_methyl_site"/>
</dbReference>
<keyword evidence="3" id="KW-1185">Reference proteome</keyword>
<proteinExistence type="predicted"/>
<organism evidence="2 3">
    <name type="scientific">Undibacterium fentianense</name>
    <dbReference type="NCBI Taxonomy" id="2828728"/>
    <lineage>
        <taxon>Bacteria</taxon>
        <taxon>Pseudomonadati</taxon>
        <taxon>Pseudomonadota</taxon>
        <taxon>Betaproteobacteria</taxon>
        <taxon>Burkholderiales</taxon>
        <taxon>Oxalobacteraceae</taxon>
        <taxon>Undibacterium</taxon>
    </lineage>
</organism>
<dbReference type="InterPro" id="IPR045584">
    <property type="entry name" value="Pilin-like"/>
</dbReference>
<keyword evidence="1" id="KW-1133">Transmembrane helix</keyword>
<sequence length="266" mass="28289">MKRKLQQGFTLVEMAIVLVIIGLILGAITIGKDVQRNAEYTKVKQKFIDQWVVAYNAHTQRTGVVPGDSQVAPNLMVNGSLYTAVGSGGDMTGVTPPDAMCRGAVGRDMTRSNVTTDLRDVMLRAGVRMPPGRAEGAEDRYVYLDSNGNPQEIQVCFQWNNPQLPEGSGNVMVISGLTPDLARALDQMIDGKPDAQEGAFRQQGVLAGNGGANAPGVEWSTNNQAKYSDRATVVTAAASAGSSAGAVSNRDEDQVATVVAIYKMNQ</sequence>
<keyword evidence="1" id="KW-0472">Membrane</keyword>
<accession>A0A941E494</accession>
<dbReference type="PROSITE" id="PS00409">
    <property type="entry name" value="PROKAR_NTER_METHYL"/>
    <property type="match status" value="1"/>
</dbReference>
<evidence type="ECO:0000313" key="2">
    <source>
        <dbReference type="EMBL" id="MBR7800847.1"/>
    </source>
</evidence>
<reference evidence="2" key="1">
    <citation type="submission" date="2021-04" db="EMBL/GenBank/DDBJ databases">
        <title>novel species isolated from subtropical streams in China.</title>
        <authorList>
            <person name="Lu H."/>
        </authorList>
    </citation>
    <scope>NUCLEOTIDE SEQUENCE</scope>
    <source>
        <strain evidence="2">FT137W</strain>
    </source>
</reference>
<comment type="caution">
    <text evidence="2">The sequence shown here is derived from an EMBL/GenBank/DDBJ whole genome shotgun (WGS) entry which is preliminary data.</text>
</comment>
<dbReference type="AlphaFoldDB" id="A0A941E494"/>
<evidence type="ECO:0000313" key="3">
    <source>
        <dbReference type="Proteomes" id="UP000678545"/>
    </source>
</evidence>
<dbReference type="RefSeq" id="WP_212675975.1">
    <property type="nucleotide sequence ID" value="NZ_JAGSPJ010000005.1"/>
</dbReference>
<name>A0A941E494_9BURK</name>
<keyword evidence="1" id="KW-0812">Transmembrane</keyword>
<dbReference type="EMBL" id="JAGSPJ010000005">
    <property type="protein sequence ID" value="MBR7800847.1"/>
    <property type="molecule type" value="Genomic_DNA"/>
</dbReference>
<dbReference type="Proteomes" id="UP000678545">
    <property type="component" value="Unassembled WGS sequence"/>
</dbReference>